<gene>
    <name evidence="1" type="ORF">GCM10010365_03120</name>
</gene>
<dbReference type="Proteomes" id="UP000622166">
    <property type="component" value="Unassembled WGS sequence"/>
</dbReference>
<accession>A0A918P7V8</accession>
<dbReference type="EMBL" id="BMVW01000001">
    <property type="protein sequence ID" value="GGY88444.1"/>
    <property type="molecule type" value="Genomic_DNA"/>
</dbReference>
<keyword evidence="2" id="KW-1185">Reference proteome</keyword>
<protein>
    <submittedName>
        <fullName evidence="1">Uncharacterized protein</fullName>
    </submittedName>
</protein>
<comment type="caution">
    <text evidence="1">The sequence shown here is derived from an EMBL/GenBank/DDBJ whole genome shotgun (WGS) entry which is preliminary data.</text>
</comment>
<reference evidence="1" key="1">
    <citation type="journal article" date="2014" name="Int. J. Syst. Evol. Microbiol.">
        <title>Complete genome sequence of Corynebacterium casei LMG S-19264T (=DSM 44701T), isolated from a smear-ripened cheese.</title>
        <authorList>
            <consortium name="US DOE Joint Genome Institute (JGI-PGF)"/>
            <person name="Walter F."/>
            <person name="Albersmeier A."/>
            <person name="Kalinowski J."/>
            <person name="Ruckert C."/>
        </authorList>
    </citation>
    <scope>NUCLEOTIDE SEQUENCE</scope>
    <source>
        <strain evidence="1">JCM 4815</strain>
    </source>
</reference>
<evidence type="ECO:0000313" key="1">
    <source>
        <dbReference type="EMBL" id="GGY88444.1"/>
    </source>
</evidence>
<proteinExistence type="predicted"/>
<organism evidence="1 2">
    <name type="scientific">Streptomyces poonensis</name>
    <dbReference type="NCBI Taxonomy" id="68255"/>
    <lineage>
        <taxon>Bacteria</taxon>
        <taxon>Bacillati</taxon>
        <taxon>Actinomycetota</taxon>
        <taxon>Actinomycetes</taxon>
        <taxon>Kitasatosporales</taxon>
        <taxon>Streptomycetaceae</taxon>
        <taxon>Streptomyces</taxon>
    </lineage>
</organism>
<evidence type="ECO:0000313" key="2">
    <source>
        <dbReference type="Proteomes" id="UP000622166"/>
    </source>
</evidence>
<sequence length="78" mass="8660">MEEAGKDLPHSVFGEVRYDGISIERNPQAAPNVWVADHSSEIRDPVGANSCDIRNKFRIVCEPSGHCVRKESGFFGRS</sequence>
<reference evidence="1" key="2">
    <citation type="submission" date="2020-09" db="EMBL/GenBank/DDBJ databases">
        <authorList>
            <person name="Sun Q."/>
            <person name="Ohkuma M."/>
        </authorList>
    </citation>
    <scope>NUCLEOTIDE SEQUENCE</scope>
    <source>
        <strain evidence="1">JCM 4815</strain>
    </source>
</reference>
<dbReference type="AlphaFoldDB" id="A0A918P7V8"/>
<name>A0A918P7V8_9ACTN</name>